<proteinExistence type="predicted"/>
<dbReference type="GO" id="GO:0006629">
    <property type="term" value="P:lipid metabolic process"/>
    <property type="evidence" value="ECO:0007669"/>
    <property type="project" value="InterPro"/>
</dbReference>
<dbReference type="OrthoDB" id="1046782at2759"/>
<dbReference type="GO" id="GO:0008081">
    <property type="term" value="F:phosphoric diester hydrolase activity"/>
    <property type="evidence" value="ECO:0007669"/>
    <property type="project" value="InterPro"/>
</dbReference>
<dbReference type="AlphaFoldDB" id="A0A5N5QE45"/>
<name>A0A5N5QE45_9AGAM</name>
<dbReference type="Proteomes" id="UP000383932">
    <property type="component" value="Unassembled WGS sequence"/>
</dbReference>
<sequence>MKRVNAATWMADLFPFISKRKLSEIFMPGSHDSAMTFECLSQSLGPIDLDLPTPWGPDAPDSLTKSPLGETIRGVVRNWAVTQKLELLDQLRAGIRYFDLRIANVNGEFKFTHALLSNYGIIKLLQPVVGFMAEHPGEVLILHCQHFHNMNNEYDKLMGVFQSLFGNMLANSDMVQSSQFGDFVSSGKRIVLIWGDGAVASLTDKTFACDQGAVLDSPWKPEQMRSKELLATFLLTTQRNRPSADPRLSVVQCILDYDDMSSKPWEYMIHSSLLEYESGLNSYLKEVVLPELGKSKGFIFMMDNVTNPDTQAIERVITLNDDIGNGLQGFDDLVKNRGTNGSKVESLKGVRKHIVGFSGNPAYLGPNAHFVGGDGSMSFSAQHGSVVSRQSGVLRFPPNDSIHGIILGIEVYDVWQEGNTGSWRLPKNPLGQPNVEVEVSSEIGRGTFWELGVWYLDTSGGEGIKPVVSDTGLDGSWVESRKGIQYYDVGFSGDRALLGNNIRSVRAQGSMSFSAQHGSVFEHQKGTLRFPPDTSMYGLILSVRVHDIWGDGTNGSWKFTGNPLGQTSMEVQITSDLARGTNWELEVWYLPLQPPSGDL</sequence>
<feature type="domain" description="Phosphatidylinositol-specific phospholipase C X" evidence="1">
    <location>
        <begin position="16"/>
        <end position="195"/>
    </location>
</feature>
<dbReference type="SUPFAM" id="SSF51695">
    <property type="entry name" value="PLC-like phosphodiesterases"/>
    <property type="match status" value="1"/>
</dbReference>
<evidence type="ECO:0000259" key="1">
    <source>
        <dbReference type="SMART" id="SM00148"/>
    </source>
</evidence>
<protein>
    <recommendedName>
        <fullName evidence="1">Phosphatidylinositol-specific phospholipase C X domain-containing protein</fullName>
    </recommendedName>
</protein>
<dbReference type="InterPro" id="IPR051057">
    <property type="entry name" value="PI-PLC_domain"/>
</dbReference>
<dbReference type="InterPro" id="IPR017946">
    <property type="entry name" value="PLC-like_Pdiesterase_TIM-brl"/>
</dbReference>
<evidence type="ECO:0000313" key="2">
    <source>
        <dbReference type="EMBL" id="KAB5589718.1"/>
    </source>
</evidence>
<organism evidence="2 3">
    <name type="scientific">Ceratobasidium theobromae</name>
    <dbReference type="NCBI Taxonomy" id="1582974"/>
    <lineage>
        <taxon>Eukaryota</taxon>
        <taxon>Fungi</taxon>
        <taxon>Dikarya</taxon>
        <taxon>Basidiomycota</taxon>
        <taxon>Agaricomycotina</taxon>
        <taxon>Agaricomycetes</taxon>
        <taxon>Cantharellales</taxon>
        <taxon>Ceratobasidiaceae</taxon>
        <taxon>Ceratobasidium</taxon>
    </lineage>
</organism>
<dbReference type="Gene3D" id="3.20.20.190">
    <property type="entry name" value="Phosphatidylinositol (PI) phosphodiesterase"/>
    <property type="match status" value="1"/>
</dbReference>
<gene>
    <name evidence="2" type="ORF">CTheo_6834</name>
</gene>
<dbReference type="SMART" id="SM00148">
    <property type="entry name" value="PLCXc"/>
    <property type="match status" value="1"/>
</dbReference>
<keyword evidence="3" id="KW-1185">Reference proteome</keyword>
<dbReference type="InterPro" id="IPR000909">
    <property type="entry name" value="PLipase_C_PInositol-sp_X_dom"/>
</dbReference>
<dbReference type="EMBL" id="SSOP01000236">
    <property type="protein sequence ID" value="KAB5589718.1"/>
    <property type="molecule type" value="Genomic_DNA"/>
</dbReference>
<reference evidence="2 3" key="1">
    <citation type="journal article" date="2019" name="Fungal Biol. Biotechnol.">
        <title>Draft genome sequence of fastidious pathogen Ceratobasidium theobromae, which causes vascular-streak dieback in Theobroma cacao.</title>
        <authorList>
            <person name="Ali S.S."/>
            <person name="Asman A."/>
            <person name="Shao J."/>
            <person name="Firmansyah A.P."/>
            <person name="Susilo A.W."/>
            <person name="Rosmana A."/>
            <person name="McMahon P."/>
            <person name="Junaid M."/>
            <person name="Guest D."/>
            <person name="Kheng T.Y."/>
            <person name="Meinhardt L.W."/>
            <person name="Bailey B.A."/>
        </authorList>
    </citation>
    <scope>NUCLEOTIDE SEQUENCE [LARGE SCALE GENOMIC DNA]</scope>
    <source>
        <strain evidence="2 3">CT2</strain>
    </source>
</reference>
<dbReference type="PANTHER" id="PTHR13593:SF113">
    <property type="entry name" value="SI:DKEY-266F7.9"/>
    <property type="match status" value="1"/>
</dbReference>
<comment type="caution">
    <text evidence="2">The sequence shown here is derived from an EMBL/GenBank/DDBJ whole genome shotgun (WGS) entry which is preliminary data.</text>
</comment>
<dbReference type="PANTHER" id="PTHR13593">
    <property type="match status" value="1"/>
</dbReference>
<accession>A0A5N5QE45</accession>
<evidence type="ECO:0000313" key="3">
    <source>
        <dbReference type="Proteomes" id="UP000383932"/>
    </source>
</evidence>